<gene>
    <name evidence="5" type="ORF">A9C19_02885</name>
</gene>
<dbReference type="InterPro" id="IPR020476">
    <property type="entry name" value="Nudix_hydrolase"/>
</dbReference>
<dbReference type="PRINTS" id="PR00502">
    <property type="entry name" value="NUDIXFAMILY"/>
</dbReference>
<name>A0A1L3MN64_9BACI</name>
<dbReference type="AlphaFoldDB" id="A0A1L3MN64"/>
<dbReference type="PROSITE" id="PS00893">
    <property type="entry name" value="NUDIX_BOX"/>
    <property type="match status" value="1"/>
</dbReference>
<keyword evidence="6" id="KW-1185">Reference proteome</keyword>
<reference evidence="5 6" key="1">
    <citation type="journal article" date="2016" name="Sci. Rep.">
        <title>Complete genome sequence and transcriptomic analysis of a novel marine strain Bacillus weihaiensis reveals the mechanism of brown algae degradation.</title>
        <authorList>
            <person name="Zhu Y."/>
            <person name="Chen P."/>
            <person name="Bao Y."/>
            <person name="Men Y."/>
            <person name="Zeng Y."/>
            <person name="Yang J."/>
            <person name="Sun J."/>
            <person name="Sun Y."/>
        </authorList>
    </citation>
    <scope>NUCLEOTIDE SEQUENCE [LARGE SCALE GENOMIC DNA]</scope>
    <source>
        <strain evidence="5 6">Alg07</strain>
    </source>
</reference>
<comment type="similarity">
    <text evidence="3">Belongs to the Nudix hydrolase family.</text>
</comment>
<dbReference type="InterPro" id="IPR000086">
    <property type="entry name" value="NUDIX_hydrolase_dom"/>
</dbReference>
<dbReference type="InterPro" id="IPR020084">
    <property type="entry name" value="NUDIX_hydrolase_CS"/>
</dbReference>
<dbReference type="CDD" id="cd04677">
    <property type="entry name" value="NUDIX_Hydrolase"/>
    <property type="match status" value="1"/>
</dbReference>
<dbReference type="Proteomes" id="UP000181936">
    <property type="component" value="Chromosome"/>
</dbReference>
<evidence type="ECO:0000256" key="1">
    <source>
        <dbReference type="ARBA" id="ARBA00001946"/>
    </source>
</evidence>
<evidence type="ECO:0000256" key="3">
    <source>
        <dbReference type="RuleBase" id="RU003476"/>
    </source>
</evidence>
<evidence type="ECO:0000259" key="4">
    <source>
        <dbReference type="PROSITE" id="PS51462"/>
    </source>
</evidence>
<evidence type="ECO:0000256" key="2">
    <source>
        <dbReference type="ARBA" id="ARBA00022801"/>
    </source>
</evidence>
<accession>A0A1L3MN64</accession>
<sequence>MGYIMELREIVGNRPLIMTGACVILMNSHNEMLLQLRRDNNCWGFPGGSLEMGERVEETAKRELFEETGLLAKELLLFNVFSGQDLYYKYPNGDEVYNVVTAYICKNYEGTLRKEEKEVQELKFFNMADIPSPISPPDLPILNEYIKKCLF</sequence>
<protein>
    <submittedName>
        <fullName evidence="5">ADP-ribose pyrophosphatase</fullName>
    </submittedName>
</protein>
<dbReference type="KEGG" id="bwh:A9C19_02885"/>
<dbReference type="GO" id="GO:0016787">
    <property type="term" value="F:hydrolase activity"/>
    <property type="evidence" value="ECO:0007669"/>
    <property type="project" value="UniProtKB-KW"/>
</dbReference>
<dbReference type="RefSeq" id="WP_072578578.1">
    <property type="nucleotide sequence ID" value="NZ_CP016020.1"/>
</dbReference>
<evidence type="ECO:0000313" key="5">
    <source>
        <dbReference type="EMBL" id="APH03788.1"/>
    </source>
</evidence>
<dbReference type="PANTHER" id="PTHR43046">
    <property type="entry name" value="GDP-MANNOSE MANNOSYL HYDROLASE"/>
    <property type="match status" value="1"/>
</dbReference>
<dbReference type="Pfam" id="PF00293">
    <property type="entry name" value="NUDIX"/>
    <property type="match status" value="1"/>
</dbReference>
<dbReference type="OrthoDB" id="9787476at2"/>
<dbReference type="PROSITE" id="PS51462">
    <property type="entry name" value="NUDIX"/>
    <property type="match status" value="1"/>
</dbReference>
<organism evidence="5 6">
    <name type="scientific">Bacillus weihaiensis</name>
    <dbReference type="NCBI Taxonomy" id="1547283"/>
    <lineage>
        <taxon>Bacteria</taxon>
        <taxon>Bacillati</taxon>
        <taxon>Bacillota</taxon>
        <taxon>Bacilli</taxon>
        <taxon>Bacillales</taxon>
        <taxon>Bacillaceae</taxon>
        <taxon>Bacillus</taxon>
    </lineage>
</organism>
<keyword evidence="2 3" id="KW-0378">Hydrolase</keyword>
<dbReference type="EMBL" id="CP016020">
    <property type="protein sequence ID" value="APH03788.1"/>
    <property type="molecule type" value="Genomic_DNA"/>
</dbReference>
<evidence type="ECO:0000313" key="6">
    <source>
        <dbReference type="Proteomes" id="UP000181936"/>
    </source>
</evidence>
<feature type="domain" description="Nudix hydrolase" evidence="4">
    <location>
        <begin position="15"/>
        <end position="147"/>
    </location>
</feature>
<dbReference type="PANTHER" id="PTHR43046:SF2">
    <property type="entry name" value="8-OXO-DGTP DIPHOSPHATASE-RELATED"/>
    <property type="match status" value="1"/>
</dbReference>
<proteinExistence type="inferred from homology"/>
<dbReference type="Gene3D" id="3.90.79.10">
    <property type="entry name" value="Nucleoside Triphosphate Pyrophosphohydrolase"/>
    <property type="match status" value="1"/>
</dbReference>
<dbReference type="InterPro" id="IPR015797">
    <property type="entry name" value="NUDIX_hydrolase-like_dom_sf"/>
</dbReference>
<comment type="cofactor">
    <cofactor evidence="1">
        <name>Mg(2+)</name>
        <dbReference type="ChEBI" id="CHEBI:18420"/>
    </cofactor>
</comment>
<dbReference type="SUPFAM" id="SSF55811">
    <property type="entry name" value="Nudix"/>
    <property type="match status" value="1"/>
</dbReference>